<dbReference type="Proteomes" id="UP000284824">
    <property type="component" value="Unassembled WGS sequence"/>
</dbReference>
<protein>
    <submittedName>
        <fullName evidence="1">Uncharacterized protein</fullName>
    </submittedName>
</protein>
<sequence>MSFFRRLPADVRKSLTTEPGERVLTFATGQAGGYLVATDLALYLPDGTRVPYETIDKASWSEEGLSVITMDGLSHVERIDEPRMLPETIRERVNSTIVVNKHVKLPGRGGVRLVARRRPGGEVLGWTLVFDEGLDPEDPGLRAQAEQALEGVRRSMGV</sequence>
<comment type="caution">
    <text evidence="1">The sequence shown here is derived from an EMBL/GenBank/DDBJ whole genome shotgun (WGS) entry which is preliminary data.</text>
</comment>
<evidence type="ECO:0000313" key="2">
    <source>
        <dbReference type="Proteomes" id="UP000284824"/>
    </source>
</evidence>
<name>A0A438LYA7_9ACTN</name>
<gene>
    <name evidence="1" type="ORF">EDD27_0622</name>
</gene>
<keyword evidence="2" id="KW-1185">Reference proteome</keyword>
<dbReference type="AlphaFoldDB" id="A0A438LYA7"/>
<proteinExistence type="predicted"/>
<reference evidence="1 2" key="1">
    <citation type="submission" date="2019-01" db="EMBL/GenBank/DDBJ databases">
        <title>Sequencing the genomes of 1000 actinobacteria strains.</title>
        <authorList>
            <person name="Klenk H.-P."/>
        </authorList>
    </citation>
    <scope>NUCLEOTIDE SEQUENCE [LARGE SCALE GENOMIC DNA]</scope>
    <source>
        <strain evidence="1 2">DSM 43925</strain>
    </source>
</reference>
<organism evidence="1 2">
    <name type="scientific">Nonomuraea polychroma</name>
    <dbReference type="NCBI Taxonomy" id="46176"/>
    <lineage>
        <taxon>Bacteria</taxon>
        <taxon>Bacillati</taxon>
        <taxon>Actinomycetota</taxon>
        <taxon>Actinomycetes</taxon>
        <taxon>Streptosporangiales</taxon>
        <taxon>Streptosporangiaceae</taxon>
        <taxon>Nonomuraea</taxon>
    </lineage>
</organism>
<evidence type="ECO:0000313" key="1">
    <source>
        <dbReference type="EMBL" id="RVX38327.1"/>
    </source>
</evidence>
<dbReference type="EMBL" id="SAUN01000001">
    <property type="protein sequence ID" value="RVX38327.1"/>
    <property type="molecule type" value="Genomic_DNA"/>
</dbReference>
<accession>A0A438LYA7</accession>
<dbReference type="OrthoDB" id="5144898at2"/>
<dbReference type="RefSeq" id="WP_127930972.1">
    <property type="nucleotide sequence ID" value="NZ_SAUN01000001.1"/>
</dbReference>